<dbReference type="PANTHER" id="PTHR35394">
    <property type="entry name" value="DUF3176 DOMAIN-CONTAINING PROTEIN"/>
    <property type="match status" value="1"/>
</dbReference>
<dbReference type="OrthoDB" id="443318at2759"/>
<dbReference type="Proteomes" id="UP001152592">
    <property type="component" value="Unassembled WGS sequence"/>
</dbReference>
<reference evidence="2" key="1">
    <citation type="submission" date="2021-07" db="EMBL/GenBank/DDBJ databases">
        <authorList>
            <person name="Branca A.L. A."/>
        </authorList>
    </citation>
    <scope>NUCLEOTIDE SEQUENCE</scope>
</reference>
<gene>
    <name evidence="2" type="ORF">PSALAMII_LOCUS7160</name>
</gene>
<evidence type="ECO:0000313" key="3">
    <source>
        <dbReference type="Proteomes" id="UP001152592"/>
    </source>
</evidence>
<keyword evidence="1" id="KW-0812">Transmembrane</keyword>
<evidence type="ECO:0000256" key="1">
    <source>
        <dbReference type="SAM" id="Phobius"/>
    </source>
</evidence>
<name>A0A9W4NQC1_9EURO</name>
<sequence length="594" mass="65656">MLIEMAHLNPAKTDVAEESVPLKPWSATGNRRKSIWLDTWLFESLALVFSIACFVAILGLLGAYNNEVRPEMAYKLSLNAIISILATGCKSSLALVIGEAICQLKWLHFKSANKSSLSGMQMFDAASRGPFGSLGIFIHQKAQSFVCLGATVIVLLLAFDPFMQQVISYPVRLSDISDGQAITKQLYGAIPGDFHDWEFAFGQGLWAQKSFDISPVCSSGNCTWKEFSSVGICNKCFDVTSSAQLKCNLGNATSWFNQTCEITLPDNVGIGYNFSVTMQHHFADWSVGPPSNGSGNALQFPGAMIWTTEDSEDLIKISVGGLMTPLAVFAYAELFPSPQVSFTAPLSNRISIKNVTVCAHTTCLRDYHISMENGRTSIQTVNVDFGIRTPDYPNDLVHWTPNNKSKIGFAFDEVQFLPDGGPSNQFLVTVSSGFFPIEKYPTIFIFDFMDNQWMGDDSYNPNPVIDHIKKIGFASLMSDVAASFTQMGLEKSNDTVNGTVQTSKVFVSVQWYWVTLPACLVVVGAIFFIGTTILNRKANMPLWKSSALAPFYHGLEEWEGNEFQSSSIMETAAEREDVRLRYSEANGRLMLQRR</sequence>
<accession>A0A9W4NQC1</accession>
<feature type="transmembrane region" description="Helical" evidence="1">
    <location>
        <begin position="511"/>
        <end position="534"/>
    </location>
</feature>
<dbReference type="AlphaFoldDB" id="A0A9W4NQC1"/>
<comment type="caution">
    <text evidence="2">The sequence shown here is derived from an EMBL/GenBank/DDBJ whole genome shotgun (WGS) entry which is preliminary data.</text>
</comment>
<dbReference type="Pfam" id="PF11374">
    <property type="entry name" value="DUF3176"/>
    <property type="match status" value="1"/>
</dbReference>
<feature type="transmembrane region" description="Helical" evidence="1">
    <location>
        <begin position="40"/>
        <end position="64"/>
    </location>
</feature>
<organism evidence="2 3">
    <name type="scientific">Penicillium salamii</name>
    <dbReference type="NCBI Taxonomy" id="1612424"/>
    <lineage>
        <taxon>Eukaryota</taxon>
        <taxon>Fungi</taxon>
        <taxon>Dikarya</taxon>
        <taxon>Ascomycota</taxon>
        <taxon>Pezizomycotina</taxon>
        <taxon>Eurotiomycetes</taxon>
        <taxon>Eurotiomycetidae</taxon>
        <taxon>Eurotiales</taxon>
        <taxon>Aspergillaceae</taxon>
        <taxon>Penicillium</taxon>
    </lineage>
</organism>
<proteinExistence type="predicted"/>
<evidence type="ECO:0000313" key="2">
    <source>
        <dbReference type="EMBL" id="CAG8395938.1"/>
    </source>
</evidence>
<dbReference type="InterPro" id="IPR021514">
    <property type="entry name" value="DUF3176"/>
</dbReference>
<dbReference type="PANTHER" id="PTHR35394:SF5">
    <property type="entry name" value="DUF3176 DOMAIN-CONTAINING PROTEIN"/>
    <property type="match status" value="1"/>
</dbReference>
<dbReference type="EMBL" id="CAJVPD010000249">
    <property type="protein sequence ID" value="CAG8395938.1"/>
    <property type="molecule type" value="Genomic_DNA"/>
</dbReference>
<protein>
    <submittedName>
        <fullName evidence="2">Uncharacterized protein</fullName>
    </submittedName>
</protein>
<feature type="transmembrane region" description="Helical" evidence="1">
    <location>
        <begin position="76"/>
        <end position="97"/>
    </location>
</feature>
<keyword evidence="1" id="KW-0472">Membrane</keyword>
<feature type="transmembrane region" description="Helical" evidence="1">
    <location>
        <begin position="145"/>
        <end position="163"/>
    </location>
</feature>
<keyword evidence="1" id="KW-1133">Transmembrane helix</keyword>